<evidence type="ECO:0000256" key="5">
    <source>
        <dbReference type="ARBA" id="ARBA00022692"/>
    </source>
</evidence>
<dbReference type="EMBL" id="CP006771">
    <property type="protein sequence ID" value="AGX89288.1"/>
    <property type="molecule type" value="Genomic_DNA"/>
</dbReference>
<dbReference type="PANTHER" id="PTHR42929:SF1">
    <property type="entry name" value="INNER MEMBRANE ABC TRANSPORTER PERMEASE PROTEIN YDCU-RELATED"/>
    <property type="match status" value="1"/>
</dbReference>
<keyword evidence="6 8" id="KW-1133">Transmembrane helix</keyword>
<dbReference type="Gene3D" id="1.10.3720.10">
    <property type="entry name" value="MetI-like"/>
    <property type="match status" value="1"/>
</dbReference>
<name>U5NG90_9MOLU</name>
<sequence length="308" mass="35243">MKLVFTWISSKLRRIEPFSLPFIIFVAIAIVLPAILLTGYSFQAISSPELKRRLIENNNIFISLALSFFVSSSALLFTLLISFPLAILIWFYSSNKTKRKIFLLLTFPLLTNYFIKLVGLKSAFDFFNGALNSTSGIGYTIIGLTYLALPLVTYNFINTLSTLPKVKSWAVKDLGYTFWGELFFLILPWSKTAFLSSSILFFLPSLFTTFISEFLNSDGSSRMIGELIAEISKQAISSNETRPFVAFIASLLFTIVIFSLLFSSLFFKAIKKSYIWLKEFISFKRNKKSRKERRLNLFLPQSLNFNNF</sequence>
<evidence type="ECO:0000259" key="9">
    <source>
        <dbReference type="PROSITE" id="PS50928"/>
    </source>
</evidence>
<keyword evidence="7 8" id="KW-0472">Membrane</keyword>
<evidence type="ECO:0000256" key="8">
    <source>
        <dbReference type="SAM" id="Phobius"/>
    </source>
</evidence>
<dbReference type="AlphaFoldDB" id="U5NG90"/>
<feature type="transmembrane region" description="Helical" evidence="8">
    <location>
        <begin position="244"/>
        <end position="267"/>
    </location>
</feature>
<comment type="subcellular location">
    <subcellularLocation>
        <location evidence="1">Cell membrane</location>
        <topology evidence="1">Multi-pass membrane protein</topology>
    </subcellularLocation>
</comment>
<dbReference type="GO" id="GO:0055085">
    <property type="term" value="P:transmembrane transport"/>
    <property type="evidence" value="ECO:0007669"/>
    <property type="project" value="InterPro"/>
</dbReference>
<dbReference type="PROSITE" id="PS50928">
    <property type="entry name" value="ABC_TM1"/>
    <property type="match status" value="1"/>
</dbReference>
<feature type="transmembrane region" description="Helical" evidence="8">
    <location>
        <begin position="60"/>
        <end position="89"/>
    </location>
</feature>
<keyword evidence="4" id="KW-1003">Cell membrane</keyword>
<organism evidence="10 11">
    <name type="scientific">Mycoplasma parvum str. Indiana</name>
    <dbReference type="NCBI Taxonomy" id="1403316"/>
    <lineage>
        <taxon>Bacteria</taxon>
        <taxon>Bacillati</taxon>
        <taxon>Mycoplasmatota</taxon>
        <taxon>Mollicutes</taxon>
        <taxon>Mycoplasmataceae</taxon>
        <taxon>Mycoplasma</taxon>
    </lineage>
</organism>
<dbReference type="HOGENOM" id="CLU_908576_0_0_14"/>
<dbReference type="PANTHER" id="PTHR42929">
    <property type="entry name" value="INNER MEMBRANE ABC TRANSPORTER PERMEASE PROTEIN YDCU-RELATED-RELATED"/>
    <property type="match status" value="1"/>
</dbReference>
<evidence type="ECO:0000256" key="3">
    <source>
        <dbReference type="ARBA" id="ARBA00022448"/>
    </source>
</evidence>
<feature type="transmembrane region" description="Helical" evidence="8">
    <location>
        <begin position="20"/>
        <end position="40"/>
    </location>
</feature>
<dbReference type="STRING" id="1403316.PRV_02810"/>
<evidence type="ECO:0000256" key="2">
    <source>
        <dbReference type="ARBA" id="ARBA00007069"/>
    </source>
</evidence>
<dbReference type="RefSeq" id="WP_022770517.1">
    <property type="nucleotide sequence ID" value="NC_022575.1"/>
</dbReference>
<dbReference type="InterPro" id="IPR000515">
    <property type="entry name" value="MetI-like"/>
</dbReference>
<keyword evidence="3" id="KW-0813">Transport</keyword>
<comment type="similarity">
    <text evidence="2">Belongs to the binding-protein-dependent transport system permease family. CysTW subfamily.</text>
</comment>
<evidence type="ECO:0000313" key="11">
    <source>
        <dbReference type="Proteomes" id="UP000017119"/>
    </source>
</evidence>
<gene>
    <name evidence="10" type="ORF">PRV_02810</name>
</gene>
<dbReference type="GO" id="GO:0005886">
    <property type="term" value="C:plasma membrane"/>
    <property type="evidence" value="ECO:0007669"/>
    <property type="project" value="UniProtKB-SubCell"/>
</dbReference>
<evidence type="ECO:0000313" key="10">
    <source>
        <dbReference type="EMBL" id="AGX89288.1"/>
    </source>
</evidence>
<evidence type="ECO:0000256" key="7">
    <source>
        <dbReference type="ARBA" id="ARBA00023136"/>
    </source>
</evidence>
<protein>
    <recommendedName>
        <fullName evidence="9">ABC transmembrane type-1 domain-containing protein</fullName>
    </recommendedName>
</protein>
<evidence type="ECO:0000256" key="4">
    <source>
        <dbReference type="ARBA" id="ARBA00022475"/>
    </source>
</evidence>
<proteinExistence type="inferred from homology"/>
<feature type="domain" description="ABC transmembrane type-1" evidence="9">
    <location>
        <begin position="64"/>
        <end position="266"/>
    </location>
</feature>
<accession>U5NG90</accession>
<evidence type="ECO:0000256" key="1">
    <source>
        <dbReference type="ARBA" id="ARBA00004651"/>
    </source>
</evidence>
<dbReference type="OrthoDB" id="9807047at2"/>
<dbReference type="Proteomes" id="UP000017119">
    <property type="component" value="Chromosome"/>
</dbReference>
<dbReference type="KEGG" id="mpv:PRV_02810"/>
<feature type="transmembrane region" description="Helical" evidence="8">
    <location>
        <begin position="101"/>
        <end position="124"/>
    </location>
</feature>
<dbReference type="InterPro" id="IPR035906">
    <property type="entry name" value="MetI-like_sf"/>
</dbReference>
<reference evidence="10 11" key="1">
    <citation type="journal article" date="2013" name="Genome Announc.">
        <title>Genome Sequence of Mycoplasma parvum (Formerly Eperythrozoon parvum), a Diminutive Hemoplasma of the Pig.</title>
        <authorList>
            <person name="do Nascimento N.C."/>
            <person name="Dos Santos A.P."/>
            <person name="Chu Y."/>
            <person name="Guimaraes A.M."/>
            <person name="Pagliaro A."/>
            <person name="Messick J.B."/>
        </authorList>
    </citation>
    <scope>NUCLEOTIDE SEQUENCE [LARGE SCALE GENOMIC DNA]</scope>
    <source>
        <strain evidence="10 11">Indiana</strain>
    </source>
</reference>
<dbReference type="PATRIC" id="fig|1403316.3.peg.525"/>
<feature type="transmembrane region" description="Helical" evidence="8">
    <location>
        <begin position="136"/>
        <end position="157"/>
    </location>
</feature>
<evidence type="ECO:0000256" key="6">
    <source>
        <dbReference type="ARBA" id="ARBA00022989"/>
    </source>
</evidence>
<keyword evidence="5 8" id="KW-0812">Transmembrane</keyword>
<dbReference type="SUPFAM" id="SSF161098">
    <property type="entry name" value="MetI-like"/>
    <property type="match status" value="1"/>
</dbReference>
<keyword evidence="11" id="KW-1185">Reference proteome</keyword>